<keyword evidence="9" id="KW-0375">Hydrogen ion transport</keyword>
<keyword evidence="13" id="KW-1185">Reference proteome</keyword>
<organism evidence="12 13">
    <name type="scientific">Bdellovibrio svalbardensis</name>
    <dbReference type="NCBI Taxonomy" id="2972972"/>
    <lineage>
        <taxon>Bacteria</taxon>
        <taxon>Pseudomonadati</taxon>
        <taxon>Bdellovibrionota</taxon>
        <taxon>Bdellovibrionia</taxon>
        <taxon>Bdellovibrionales</taxon>
        <taxon>Pseudobdellovibrionaceae</taxon>
        <taxon>Bdellovibrio</taxon>
    </lineage>
</organism>
<name>A0ABT6DDN2_9BACT</name>
<dbReference type="Gene3D" id="2.60.15.10">
    <property type="entry name" value="F0F1 ATP synthase delta/epsilon subunit, N-terminal"/>
    <property type="match status" value="1"/>
</dbReference>
<accession>A0ABT6DDN2</accession>
<evidence type="ECO:0000313" key="12">
    <source>
        <dbReference type="EMBL" id="MDG0814949.1"/>
    </source>
</evidence>
<dbReference type="InterPro" id="IPR036771">
    <property type="entry name" value="ATPsynth_dsu/esu_N"/>
</dbReference>
<dbReference type="InterPro" id="IPR001469">
    <property type="entry name" value="ATP_synth_F1_dsu/esu"/>
</dbReference>
<evidence type="ECO:0000313" key="13">
    <source>
        <dbReference type="Proteomes" id="UP001152321"/>
    </source>
</evidence>
<comment type="similarity">
    <text evidence="3 9 10">Belongs to the ATPase epsilon chain family.</text>
</comment>
<dbReference type="HAMAP" id="MF_00530">
    <property type="entry name" value="ATP_synth_epsil_bac"/>
    <property type="match status" value="1"/>
</dbReference>
<comment type="function">
    <text evidence="1 9">Produces ATP from ADP in the presence of a proton gradient across the membrane.</text>
</comment>
<comment type="subunit">
    <text evidence="9 10">F-type ATPases have 2 components, CF(1) - the catalytic core - and CF(0) - the membrane proton channel. CF(1) has five subunits: alpha(3), beta(3), gamma(1), delta(1), epsilon(1). CF(0) has three main subunits: a, b and c.</text>
</comment>
<evidence type="ECO:0000256" key="10">
    <source>
        <dbReference type="RuleBase" id="RU003656"/>
    </source>
</evidence>
<reference evidence="12" key="1">
    <citation type="submission" date="2022-08" db="EMBL/GenBank/DDBJ databases">
        <title>Novel Bdellovibrio Species Isolated from Svalbard: Designation Bdellovibrio svalbardensis.</title>
        <authorList>
            <person name="Mitchell R.J."/>
            <person name="Choi S.Y."/>
        </authorList>
    </citation>
    <scope>NUCLEOTIDE SEQUENCE</scope>
    <source>
        <strain evidence="12">PAP01</strain>
    </source>
</reference>
<evidence type="ECO:0000256" key="7">
    <source>
        <dbReference type="ARBA" id="ARBA00023196"/>
    </source>
</evidence>
<dbReference type="CDD" id="cd12152">
    <property type="entry name" value="F1-ATPase_delta"/>
    <property type="match status" value="1"/>
</dbReference>
<keyword evidence="9" id="KW-1003">Cell membrane</keyword>
<comment type="caution">
    <text evidence="12">The sequence shown here is derived from an EMBL/GenBank/DDBJ whole genome shotgun (WGS) entry which is preliminary data.</text>
</comment>
<dbReference type="NCBIfam" id="TIGR01216">
    <property type="entry name" value="ATP_synt_epsi"/>
    <property type="match status" value="1"/>
</dbReference>
<evidence type="ECO:0000256" key="9">
    <source>
        <dbReference type="HAMAP-Rule" id="MF_00530"/>
    </source>
</evidence>
<sequence>MFKLTIVTPERRLLVDQEVEEVTVPGFKGELNILPGHAPLITTLGIGVMRWKLKGQEKQSQAVISWGYCQVSTEGVNVLANVANLPEEIDLAATKEQLAKSEKNVLNEPIAATDWDELQREWIYARAKIEAAEGLPKK</sequence>
<dbReference type="InterPro" id="IPR020546">
    <property type="entry name" value="ATP_synth_F1_dsu/esu_N"/>
</dbReference>
<gene>
    <name evidence="9 12" type="primary">atpC</name>
    <name evidence="12" type="ORF">NWE73_01150</name>
</gene>
<proteinExistence type="inferred from homology"/>
<dbReference type="PANTHER" id="PTHR13822:SF10">
    <property type="entry name" value="ATP SYNTHASE EPSILON CHAIN, CHLOROPLASTIC"/>
    <property type="match status" value="1"/>
</dbReference>
<feature type="domain" description="ATP synthase F1 complex delta/epsilon subunit N-terminal" evidence="11">
    <location>
        <begin position="2"/>
        <end position="83"/>
    </location>
</feature>
<evidence type="ECO:0000256" key="4">
    <source>
        <dbReference type="ARBA" id="ARBA00022448"/>
    </source>
</evidence>
<evidence type="ECO:0000256" key="1">
    <source>
        <dbReference type="ARBA" id="ARBA00003543"/>
    </source>
</evidence>
<dbReference type="EMBL" id="JANRMI010000001">
    <property type="protein sequence ID" value="MDG0814949.1"/>
    <property type="molecule type" value="Genomic_DNA"/>
</dbReference>
<keyword evidence="4 9" id="KW-0813">Transport</keyword>
<keyword evidence="5 9" id="KW-0406">Ion transport</keyword>
<evidence type="ECO:0000256" key="8">
    <source>
        <dbReference type="ARBA" id="ARBA00023310"/>
    </source>
</evidence>
<evidence type="ECO:0000256" key="2">
    <source>
        <dbReference type="ARBA" id="ARBA00004184"/>
    </source>
</evidence>
<dbReference type="Proteomes" id="UP001152321">
    <property type="component" value="Unassembled WGS sequence"/>
</dbReference>
<dbReference type="PANTHER" id="PTHR13822">
    <property type="entry name" value="ATP SYNTHASE DELTA/EPSILON CHAIN"/>
    <property type="match status" value="1"/>
</dbReference>
<dbReference type="Pfam" id="PF02823">
    <property type="entry name" value="ATP-synt_DE_N"/>
    <property type="match status" value="1"/>
</dbReference>
<keyword evidence="8 9" id="KW-0066">ATP synthesis</keyword>
<protein>
    <recommendedName>
        <fullName evidence="9">ATP synthase epsilon chain</fullName>
    </recommendedName>
    <alternativeName>
        <fullName evidence="9">ATP synthase F1 sector epsilon subunit</fullName>
    </alternativeName>
    <alternativeName>
        <fullName evidence="9">F-ATPase epsilon subunit</fullName>
    </alternativeName>
</protein>
<dbReference type="RefSeq" id="WP_277576429.1">
    <property type="nucleotide sequence ID" value="NZ_JANRMI010000001.1"/>
</dbReference>
<evidence type="ECO:0000256" key="5">
    <source>
        <dbReference type="ARBA" id="ARBA00023065"/>
    </source>
</evidence>
<evidence type="ECO:0000256" key="6">
    <source>
        <dbReference type="ARBA" id="ARBA00023136"/>
    </source>
</evidence>
<comment type="subcellular location">
    <subcellularLocation>
        <location evidence="9">Cell membrane</location>
        <topology evidence="9">Peripheral membrane protein</topology>
    </subcellularLocation>
    <subcellularLocation>
        <location evidence="2">Endomembrane system</location>
        <topology evidence="2">Peripheral membrane protein</topology>
    </subcellularLocation>
</comment>
<keyword evidence="7 9" id="KW-0139">CF(1)</keyword>
<evidence type="ECO:0000259" key="11">
    <source>
        <dbReference type="Pfam" id="PF02823"/>
    </source>
</evidence>
<evidence type="ECO:0000256" key="3">
    <source>
        <dbReference type="ARBA" id="ARBA00005712"/>
    </source>
</evidence>
<dbReference type="SUPFAM" id="SSF51344">
    <property type="entry name" value="Epsilon subunit of F1F0-ATP synthase N-terminal domain"/>
    <property type="match status" value="1"/>
</dbReference>
<keyword evidence="6 9" id="KW-0472">Membrane</keyword>